<evidence type="ECO:0000256" key="8">
    <source>
        <dbReference type="ARBA" id="ARBA00022777"/>
    </source>
</evidence>
<reference evidence="15 16" key="1">
    <citation type="submission" date="2019-04" db="EMBL/GenBank/DDBJ databases">
        <title>Alteromonas portus sp. nov., an alginate lyase-excreting marine bacterium.</title>
        <authorList>
            <person name="Huang H."/>
            <person name="Mo K."/>
            <person name="Bao S."/>
        </authorList>
    </citation>
    <scope>NUCLEOTIDE SEQUENCE [LARGE SCALE GENOMIC DNA]</scope>
    <source>
        <strain evidence="15 16">HB161718</strain>
    </source>
</reference>
<dbReference type="Pfam" id="PF07536">
    <property type="entry name" value="HWE_HK"/>
    <property type="match status" value="1"/>
</dbReference>
<dbReference type="InterPro" id="IPR011102">
    <property type="entry name" value="Sig_transdc_His_kinase_HWE"/>
</dbReference>
<dbReference type="InterPro" id="IPR001294">
    <property type="entry name" value="Phytochrome"/>
</dbReference>
<keyword evidence="4 12" id="KW-0597">Phosphoprotein</keyword>
<evidence type="ECO:0000256" key="2">
    <source>
        <dbReference type="ARBA" id="ARBA00012438"/>
    </source>
</evidence>
<keyword evidence="6" id="KW-0808">Transferase</keyword>
<dbReference type="Gene3D" id="3.30.450.20">
    <property type="entry name" value="PAS domain"/>
    <property type="match status" value="1"/>
</dbReference>
<keyword evidence="16" id="KW-1185">Reference proteome</keyword>
<dbReference type="SUPFAM" id="SSF52172">
    <property type="entry name" value="CheY-like"/>
    <property type="match status" value="1"/>
</dbReference>
<dbReference type="InterPro" id="IPR043150">
    <property type="entry name" value="Phytochrome_PHY_sf"/>
</dbReference>
<dbReference type="OrthoDB" id="9808408at2"/>
<dbReference type="SUPFAM" id="SSF55781">
    <property type="entry name" value="GAF domain-like"/>
    <property type="match status" value="2"/>
</dbReference>
<evidence type="ECO:0000256" key="10">
    <source>
        <dbReference type="ARBA" id="ARBA00022991"/>
    </source>
</evidence>
<evidence type="ECO:0000256" key="6">
    <source>
        <dbReference type="ARBA" id="ARBA00022679"/>
    </source>
</evidence>
<dbReference type="GO" id="GO:0009881">
    <property type="term" value="F:photoreceptor activity"/>
    <property type="evidence" value="ECO:0007669"/>
    <property type="project" value="UniProtKB-KW"/>
</dbReference>
<accession>A0A4V5NN68</accession>
<dbReference type="GO" id="GO:0004673">
    <property type="term" value="F:protein histidine kinase activity"/>
    <property type="evidence" value="ECO:0007669"/>
    <property type="project" value="UniProtKB-EC"/>
</dbReference>
<dbReference type="Pfam" id="PF00360">
    <property type="entry name" value="PHY"/>
    <property type="match status" value="1"/>
</dbReference>
<dbReference type="InterPro" id="IPR016132">
    <property type="entry name" value="Phyto_chromo_attachment"/>
</dbReference>
<dbReference type="Pfam" id="PF00072">
    <property type="entry name" value="Response_reg"/>
    <property type="match status" value="1"/>
</dbReference>
<comment type="caution">
    <text evidence="15">The sequence shown here is derived from an EMBL/GenBank/DDBJ whole genome shotgun (WGS) entry which is preliminary data.</text>
</comment>
<keyword evidence="7" id="KW-0547">Nucleotide-binding</keyword>
<dbReference type="EC" id="2.7.13.3" evidence="2"/>
<protein>
    <recommendedName>
        <fullName evidence="2">histidine kinase</fullName>
        <ecNumber evidence="2">2.7.13.3</ecNumber>
    </recommendedName>
</protein>
<dbReference type="SMART" id="SM00911">
    <property type="entry name" value="HWE_HK"/>
    <property type="match status" value="1"/>
</dbReference>
<keyword evidence="8" id="KW-0418">Kinase</keyword>
<keyword evidence="5" id="KW-0716">Sensory transduction</keyword>
<dbReference type="InterPro" id="IPR036890">
    <property type="entry name" value="HATPase_C_sf"/>
</dbReference>
<dbReference type="PRINTS" id="PR01033">
    <property type="entry name" value="PHYTOCHROME"/>
</dbReference>
<sequence>MHDEAGELSSLVNQCDKEPIHLLGRIQNHGFMIIVDKAGVVTHFSENLDRFADVPSSQLLGYTLWELVDRELVHAIRGAQSQAMILGKATYLHSVSIPHTEDKFDLCIHQSAEHLIIEFEKLDNSGKYEGVITALMAQMSMFSELEDLYQGLVESVRTATGHDRVMLYQFLSDGSGEVIAESMSNDMTPFLGLRYPASDIPRQARQLYKKNLIRTISDVNGETHRIIGTSNSDDVAVDLSLSRLRAVSEVHIQYLKNMQVGASMSISLIVEGELWGLIACHHNTEKAIPARLVSQLELFAEMFSLELSRRLVNERIRVSEKANATFTRVLSNLSLGKSLNNAIVEQLSLLKTLIDIDGIGCIFSSEYTKSGAAFSARKIKRLTAILAELPDEEIHQFDNLADIDGELADENVAGVLALKISSQPMDYIFLFRNSVVQQVSWAGNPAKRVEFKEGKEMLTPRASFDKWVETNESTSTPWTTLDIERAKSIRLGVMELTIRHLHEKELLQREAKKRLELLIGELNHRVRNILNLVSAIIGQTSQNKKDIDEFVVSLSSRISALALGHDQLTHASYNSVKFKELLNNELKAYMIKESSFKIEGPDIRILPYAVTPIVLVFHEMITNAAKYGALSATSNDGRVAITWELDERGCTIKWEEHGGPPLHGLGEEGFGMTVIKSVIPHELKGKASLSAKVSGLNAEFLIPSKFIEMGAHELEKREGSNDKTPQTALSKKAEKILTSAFIVEDNLLISLDLKKHLKKLGIDKIDIFGDISSARAALAKVKPSMMFLDVHLGNENTFQLGIEIQKLSIPFLFITGYGAAIELPDELSGVDILTKPVDTTLLKRSIEAFGFKV</sequence>
<proteinExistence type="predicted"/>
<keyword evidence="3" id="KW-0600">Photoreceptor protein</keyword>
<feature type="domain" description="Response regulatory" evidence="14">
    <location>
        <begin position="739"/>
        <end position="850"/>
    </location>
</feature>
<dbReference type="Pfam" id="PF01590">
    <property type="entry name" value="GAF"/>
    <property type="match status" value="1"/>
</dbReference>
<dbReference type="InterPro" id="IPR013515">
    <property type="entry name" value="Phytochrome_cen-reg"/>
</dbReference>
<dbReference type="Gene3D" id="3.30.450.40">
    <property type="match status" value="1"/>
</dbReference>
<evidence type="ECO:0000256" key="9">
    <source>
        <dbReference type="ARBA" id="ARBA00022840"/>
    </source>
</evidence>
<dbReference type="InterPro" id="IPR001789">
    <property type="entry name" value="Sig_transdc_resp-reg_receiver"/>
</dbReference>
<organism evidence="15 16">
    <name type="scientific">Alteromonas portus</name>
    <dbReference type="NCBI Taxonomy" id="2565549"/>
    <lineage>
        <taxon>Bacteria</taxon>
        <taxon>Pseudomonadati</taxon>
        <taxon>Pseudomonadota</taxon>
        <taxon>Gammaproteobacteria</taxon>
        <taxon>Alteromonadales</taxon>
        <taxon>Alteromonadaceae</taxon>
        <taxon>Alteromonas/Salinimonas group</taxon>
        <taxon>Alteromonas</taxon>
    </lineage>
</organism>
<name>A0A4V5NN68_9ALTE</name>
<dbReference type="InterPro" id="IPR029016">
    <property type="entry name" value="GAF-like_dom_sf"/>
</dbReference>
<comment type="catalytic activity">
    <reaction evidence="1">
        <text>ATP + protein L-histidine = ADP + protein N-phospho-L-histidine.</text>
        <dbReference type="EC" id="2.7.13.3"/>
    </reaction>
</comment>
<feature type="modified residue" description="4-aspartylphosphate" evidence="12">
    <location>
        <position position="789"/>
    </location>
</feature>
<dbReference type="Gene3D" id="3.40.50.2300">
    <property type="match status" value="1"/>
</dbReference>
<evidence type="ECO:0000313" key="16">
    <source>
        <dbReference type="Proteomes" id="UP000305471"/>
    </source>
</evidence>
<dbReference type="GO" id="GO:0005524">
    <property type="term" value="F:ATP binding"/>
    <property type="evidence" value="ECO:0007669"/>
    <property type="project" value="UniProtKB-KW"/>
</dbReference>
<dbReference type="Gene3D" id="3.30.450.270">
    <property type="match status" value="1"/>
</dbReference>
<dbReference type="InterPro" id="IPR013654">
    <property type="entry name" value="PAS_2"/>
</dbReference>
<dbReference type="PANTHER" id="PTHR41523">
    <property type="entry name" value="TWO-COMPONENT SYSTEM SENSOR PROTEIN"/>
    <property type="match status" value="1"/>
</dbReference>
<dbReference type="InterPro" id="IPR035965">
    <property type="entry name" value="PAS-like_dom_sf"/>
</dbReference>
<dbReference type="Pfam" id="PF08446">
    <property type="entry name" value="PAS_2"/>
    <property type="match status" value="1"/>
</dbReference>
<keyword evidence="9" id="KW-0067">ATP-binding</keyword>
<dbReference type="GO" id="GO:0006355">
    <property type="term" value="P:regulation of DNA-templated transcription"/>
    <property type="evidence" value="ECO:0007669"/>
    <property type="project" value="InterPro"/>
</dbReference>
<evidence type="ECO:0000256" key="12">
    <source>
        <dbReference type="PROSITE-ProRule" id="PRU00169"/>
    </source>
</evidence>
<evidence type="ECO:0000256" key="11">
    <source>
        <dbReference type="ARBA" id="ARBA00023170"/>
    </source>
</evidence>
<dbReference type="GO" id="GO:0009584">
    <property type="term" value="P:detection of visible light"/>
    <property type="evidence" value="ECO:0007669"/>
    <property type="project" value="InterPro"/>
</dbReference>
<keyword evidence="10" id="KW-0157">Chromophore</keyword>
<dbReference type="SMART" id="SM00448">
    <property type="entry name" value="REC"/>
    <property type="match status" value="1"/>
</dbReference>
<dbReference type="SMART" id="SM00065">
    <property type="entry name" value="GAF"/>
    <property type="match status" value="1"/>
</dbReference>
<dbReference type="PROSITE" id="PS50046">
    <property type="entry name" value="PHYTOCHROME_2"/>
    <property type="match status" value="1"/>
</dbReference>
<evidence type="ECO:0000256" key="5">
    <source>
        <dbReference type="ARBA" id="ARBA00022606"/>
    </source>
</evidence>
<gene>
    <name evidence="15" type="ORF">E5672_15465</name>
</gene>
<evidence type="ECO:0000259" key="13">
    <source>
        <dbReference type="PROSITE" id="PS50046"/>
    </source>
</evidence>
<evidence type="ECO:0000256" key="4">
    <source>
        <dbReference type="ARBA" id="ARBA00022553"/>
    </source>
</evidence>
<evidence type="ECO:0000256" key="7">
    <source>
        <dbReference type="ARBA" id="ARBA00022741"/>
    </source>
</evidence>
<dbReference type="Proteomes" id="UP000305471">
    <property type="component" value="Unassembled WGS sequence"/>
</dbReference>
<evidence type="ECO:0000256" key="3">
    <source>
        <dbReference type="ARBA" id="ARBA00022543"/>
    </source>
</evidence>
<dbReference type="PROSITE" id="PS50110">
    <property type="entry name" value="RESPONSE_REGULATORY"/>
    <property type="match status" value="1"/>
</dbReference>
<evidence type="ECO:0000256" key="1">
    <source>
        <dbReference type="ARBA" id="ARBA00000085"/>
    </source>
</evidence>
<dbReference type="Gene3D" id="3.30.565.10">
    <property type="entry name" value="Histidine kinase-like ATPase, C-terminal domain"/>
    <property type="match status" value="1"/>
</dbReference>
<keyword evidence="11" id="KW-0675">Receptor</keyword>
<dbReference type="InterPro" id="IPR003018">
    <property type="entry name" value="GAF"/>
</dbReference>
<dbReference type="GO" id="GO:0000160">
    <property type="term" value="P:phosphorelay signal transduction system"/>
    <property type="evidence" value="ECO:0007669"/>
    <property type="project" value="InterPro"/>
</dbReference>
<evidence type="ECO:0000259" key="14">
    <source>
        <dbReference type="PROSITE" id="PS50110"/>
    </source>
</evidence>
<dbReference type="SUPFAM" id="SSF55785">
    <property type="entry name" value="PYP-like sensor domain (PAS domain)"/>
    <property type="match status" value="1"/>
</dbReference>
<dbReference type="AlphaFoldDB" id="A0A4V5NN68"/>
<dbReference type="EMBL" id="SWCO01000008">
    <property type="protein sequence ID" value="TKB02496.1"/>
    <property type="molecule type" value="Genomic_DNA"/>
</dbReference>
<dbReference type="RefSeq" id="WP_136783018.1">
    <property type="nucleotide sequence ID" value="NZ_SWCO01000008.1"/>
</dbReference>
<feature type="domain" description="Phytochrome chromophore attachment site" evidence="13">
    <location>
        <begin position="144"/>
        <end position="305"/>
    </location>
</feature>
<dbReference type="InterPro" id="IPR011006">
    <property type="entry name" value="CheY-like_superfamily"/>
</dbReference>
<evidence type="ECO:0000313" key="15">
    <source>
        <dbReference type="EMBL" id="TKB02496.1"/>
    </source>
</evidence>
<dbReference type="PANTHER" id="PTHR41523:SF7">
    <property type="entry name" value="HISTIDINE KINASE"/>
    <property type="match status" value="1"/>
</dbReference>